<dbReference type="Proteomes" id="UP001239680">
    <property type="component" value="Unassembled WGS sequence"/>
</dbReference>
<dbReference type="SUPFAM" id="SSF51735">
    <property type="entry name" value="NAD(P)-binding Rossmann-fold domains"/>
    <property type="match status" value="1"/>
</dbReference>
<gene>
    <name evidence="2" type="ORF">Q9295_15340</name>
</gene>
<dbReference type="InterPro" id="IPR036291">
    <property type="entry name" value="NAD(P)-bd_dom_sf"/>
</dbReference>
<evidence type="ECO:0000259" key="1">
    <source>
        <dbReference type="Pfam" id="PF26370"/>
    </source>
</evidence>
<organism evidence="2 3">
    <name type="scientific">Pseudogemmobacter lacusdianii</name>
    <dbReference type="NCBI Taxonomy" id="3069608"/>
    <lineage>
        <taxon>Bacteria</taxon>
        <taxon>Pseudomonadati</taxon>
        <taxon>Pseudomonadota</taxon>
        <taxon>Alphaproteobacteria</taxon>
        <taxon>Rhodobacterales</taxon>
        <taxon>Paracoccaceae</taxon>
        <taxon>Pseudogemmobacter</taxon>
    </lineage>
</organism>
<feature type="domain" description="L-erythro-3,5-diaminohexanoate dehydrogenase N-terminal" evidence="1">
    <location>
        <begin position="16"/>
        <end position="152"/>
    </location>
</feature>
<dbReference type="Pfam" id="PF26370">
    <property type="entry name" value="KDD_N"/>
    <property type="match status" value="1"/>
</dbReference>
<dbReference type="RefSeq" id="WP_306681458.1">
    <property type="nucleotide sequence ID" value="NZ_JAVDBT010000016.1"/>
</dbReference>
<accession>A0ABU0W2S3</accession>
<comment type="caution">
    <text evidence="2">The sequence shown here is derived from an EMBL/GenBank/DDBJ whole genome shotgun (WGS) entry which is preliminary data.</text>
</comment>
<evidence type="ECO:0000313" key="2">
    <source>
        <dbReference type="EMBL" id="MDQ2067750.1"/>
    </source>
</evidence>
<keyword evidence="3" id="KW-1185">Reference proteome</keyword>
<proteinExistence type="predicted"/>
<name>A0ABU0W2S3_9RHOB</name>
<dbReference type="Gene3D" id="3.90.180.10">
    <property type="entry name" value="Medium-chain alcohol dehydrogenases, catalytic domain"/>
    <property type="match status" value="1"/>
</dbReference>
<protein>
    <recommendedName>
        <fullName evidence="1">L-erythro-3,5-diaminohexanoate dehydrogenase N-terminal domain-containing protein</fullName>
    </recommendedName>
</protein>
<dbReference type="InterPro" id="IPR058932">
    <property type="entry name" value="KDD_N"/>
</dbReference>
<dbReference type="Gene3D" id="3.40.50.720">
    <property type="entry name" value="NAD(P)-binding Rossmann-like Domain"/>
    <property type="match status" value="1"/>
</dbReference>
<evidence type="ECO:0000313" key="3">
    <source>
        <dbReference type="Proteomes" id="UP001239680"/>
    </source>
</evidence>
<reference evidence="2 3" key="1">
    <citation type="submission" date="2023-08" db="EMBL/GenBank/DDBJ databases">
        <title>Characterization of two Paracoccaceae strains isolated from Phycosphere and proposal of Xinfangfangia lacusdiani sp. nov.</title>
        <authorList>
            <person name="Deng Y."/>
            <person name="Zhang Y.Q."/>
        </authorList>
    </citation>
    <scope>NUCLEOTIDE SEQUENCE [LARGE SCALE GENOMIC DNA]</scope>
    <source>
        <strain evidence="2 3">CPCC 101601</strain>
    </source>
</reference>
<sequence length="343" mass="35800">MTKGLGCAYGSHRAGGRMPQPAERLDADMQIWDNELLLDVTFLNLDSSSMRQLAEANDQDPQAVGRAIAGIVAARGKMQNPVTGSGGVVVGRVRQIGPAHPRQDLKIGDLICPCVSLSLIPMRLTSVGEVNIATTQVMAQGQAVLFASANIGLLPDDLEQPLAVGVLDVCGAPTTVFRALSPGQKVAILGAGKAGLISAVAARRAIGPQGLLVAFDRSEEALSDMRALGVADHCHAVDLTDPLATLRLAKTASDGALFDYVVSMTNVGGTETAAILCARPRATVFFFGMATSFTASALSAEGAGKDIDMLIGNGYAEGCIDYGFDLVRQEPTLRAILSRRLQA</sequence>
<dbReference type="EMBL" id="JAVDBT010000016">
    <property type="protein sequence ID" value="MDQ2067750.1"/>
    <property type="molecule type" value="Genomic_DNA"/>
</dbReference>